<feature type="transmembrane region" description="Helical" evidence="8">
    <location>
        <begin position="202"/>
        <end position="221"/>
    </location>
</feature>
<feature type="transmembrane region" description="Helical" evidence="8">
    <location>
        <begin position="343"/>
        <end position="364"/>
    </location>
</feature>
<keyword evidence="4" id="KW-1003">Cell membrane</keyword>
<evidence type="ECO:0000256" key="7">
    <source>
        <dbReference type="ARBA" id="ARBA00023136"/>
    </source>
</evidence>
<dbReference type="SUPFAM" id="SSF161098">
    <property type="entry name" value="MetI-like"/>
    <property type="match status" value="1"/>
</dbReference>
<dbReference type="CDD" id="cd06261">
    <property type="entry name" value="TM_PBP2"/>
    <property type="match status" value="1"/>
</dbReference>
<proteinExistence type="inferred from homology"/>
<feature type="transmembrane region" description="Helical" evidence="8">
    <location>
        <begin position="292"/>
        <end position="312"/>
    </location>
</feature>
<feature type="region of interest" description="Disordered" evidence="9">
    <location>
        <begin position="107"/>
        <end position="140"/>
    </location>
</feature>
<dbReference type="PANTHER" id="PTHR42929">
    <property type="entry name" value="INNER MEMBRANE ABC TRANSPORTER PERMEASE PROTEIN YDCU-RELATED-RELATED"/>
    <property type="match status" value="1"/>
</dbReference>
<gene>
    <name evidence="11" type="ORF">J6595_21225</name>
</gene>
<name>A0ABS4BPI0_9HYPH</name>
<evidence type="ECO:0000256" key="1">
    <source>
        <dbReference type="ARBA" id="ARBA00004651"/>
    </source>
</evidence>
<comment type="similarity">
    <text evidence="2">Belongs to the binding-protein-dependent transport system permease family. CysTW subfamily.</text>
</comment>
<keyword evidence="6 8" id="KW-1133">Transmembrane helix</keyword>
<dbReference type="InterPro" id="IPR000515">
    <property type="entry name" value="MetI-like"/>
</dbReference>
<sequence length="421" mass="45466">MGALLRTYGGPLTALILGLVVLWIGGMIAAPLFTMAERSFVYVDRGDELTRTNTAVNALSRDIATLDYDIKAHEQEIAGLSAKTPGDGAAEEAGSVGGFLVPGMSVPSAQNRPDAAKNPSPASPSSPLLPSFPGASSAEKTPASLAKEVADLKAKRTLADKEMATLREKQARLVTEAANAPRYSLKNYSTISPLHLTIFVKTIFYATLVTLISFAVCYPVAYFASNVQGALGAGAILLLLVIPYSINELLRVYAWVMILAREGVLNSALQWLGLVGADPPQWVASNNTVFLVSAYTFVLFMMFPLMNALGTLDRSQVEAARDLGASVWRVHYRVVMPHAKPGIAMGSILVFMLSAGVITVPELLGRGLHPDWFSQVIYRRFFESGNWNQGSAYSLMLLMSCIVFILMVLSLFKVSIREIAK</sequence>
<evidence type="ECO:0000256" key="8">
    <source>
        <dbReference type="RuleBase" id="RU363032"/>
    </source>
</evidence>
<evidence type="ECO:0000256" key="4">
    <source>
        <dbReference type="ARBA" id="ARBA00022475"/>
    </source>
</evidence>
<evidence type="ECO:0000313" key="11">
    <source>
        <dbReference type="EMBL" id="MBP0618109.1"/>
    </source>
</evidence>
<dbReference type="InterPro" id="IPR035906">
    <property type="entry name" value="MetI-like_sf"/>
</dbReference>
<keyword evidence="12" id="KW-1185">Reference proteome</keyword>
<evidence type="ECO:0000256" key="6">
    <source>
        <dbReference type="ARBA" id="ARBA00022989"/>
    </source>
</evidence>
<dbReference type="Proteomes" id="UP000678276">
    <property type="component" value="Unassembled WGS sequence"/>
</dbReference>
<evidence type="ECO:0000313" key="12">
    <source>
        <dbReference type="Proteomes" id="UP000678276"/>
    </source>
</evidence>
<evidence type="ECO:0000256" key="9">
    <source>
        <dbReference type="SAM" id="MobiDB-lite"/>
    </source>
</evidence>
<dbReference type="PANTHER" id="PTHR42929:SF1">
    <property type="entry name" value="INNER MEMBRANE ABC TRANSPORTER PERMEASE PROTEIN YDCU-RELATED"/>
    <property type="match status" value="1"/>
</dbReference>
<feature type="domain" description="ABC transmembrane type-1" evidence="10">
    <location>
        <begin position="199"/>
        <end position="408"/>
    </location>
</feature>
<reference evidence="11 12" key="1">
    <citation type="submission" date="2021-04" db="EMBL/GenBank/DDBJ databases">
        <title>Whole genome sequence of Jiella sp. KSK16Y-1.</title>
        <authorList>
            <person name="Tuo L."/>
        </authorList>
    </citation>
    <scope>NUCLEOTIDE SEQUENCE [LARGE SCALE GENOMIC DNA]</scope>
    <source>
        <strain evidence="11 12">KSK16Y-1</strain>
    </source>
</reference>
<comment type="subcellular location">
    <subcellularLocation>
        <location evidence="1 8">Cell membrane</location>
        <topology evidence="1 8">Multi-pass membrane protein</topology>
    </subcellularLocation>
</comment>
<keyword evidence="7 8" id="KW-0472">Membrane</keyword>
<feature type="transmembrane region" description="Helical" evidence="8">
    <location>
        <begin position="12"/>
        <end position="33"/>
    </location>
</feature>
<feature type="transmembrane region" description="Helical" evidence="8">
    <location>
        <begin position="392"/>
        <end position="412"/>
    </location>
</feature>
<evidence type="ECO:0000256" key="5">
    <source>
        <dbReference type="ARBA" id="ARBA00022692"/>
    </source>
</evidence>
<organism evidence="11 12">
    <name type="scientific">Jiella mangrovi</name>
    <dbReference type="NCBI Taxonomy" id="2821407"/>
    <lineage>
        <taxon>Bacteria</taxon>
        <taxon>Pseudomonadati</taxon>
        <taxon>Pseudomonadota</taxon>
        <taxon>Alphaproteobacteria</taxon>
        <taxon>Hyphomicrobiales</taxon>
        <taxon>Aurantimonadaceae</taxon>
        <taxon>Jiella</taxon>
    </lineage>
</organism>
<accession>A0ABS4BPI0</accession>
<dbReference type="PROSITE" id="PS50928">
    <property type="entry name" value="ABC_TM1"/>
    <property type="match status" value="1"/>
</dbReference>
<dbReference type="Gene3D" id="1.10.3720.10">
    <property type="entry name" value="MetI-like"/>
    <property type="match status" value="1"/>
</dbReference>
<feature type="transmembrane region" description="Helical" evidence="8">
    <location>
        <begin position="227"/>
        <end position="246"/>
    </location>
</feature>
<feature type="transmembrane region" description="Helical" evidence="8">
    <location>
        <begin position="253"/>
        <end position="272"/>
    </location>
</feature>
<dbReference type="EMBL" id="JAGJCF010000025">
    <property type="protein sequence ID" value="MBP0618109.1"/>
    <property type="molecule type" value="Genomic_DNA"/>
</dbReference>
<evidence type="ECO:0000256" key="2">
    <source>
        <dbReference type="ARBA" id="ARBA00007069"/>
    </source>
</evidence>
<evidence type="ECO:0000256" key="3">
    <source>
        <dbReference type="ARBA" id="ARBA00022448"/>
    </source>
</evidence>
<evidence type="ECO:0000259" key="10">
    <source>
        <dbReference type="PROSITE" id="PS50928"/>
    </source>
</evidence>
<feature type="compositionally biased region" description="Low complexity" evidence="9">
    <location>
        <begin position="116"/>
        <end position="138"/>
    </location>
</feature>
<dbReference type="RefSeq" id="WP_209597528.1">
    <property type="nucleotide sequence ID" value="NZ_JAGJCF010000025.1"/>
</dbReference>
<dbReference type="Pfam" id="PF00528">
    <property type="entry name" value="BPD_transp_1"/>
    <property type="match status" value="1"/>
</dbReference>
<keyword evidence="5 8" id="KW-0812">Transmembrane</keyword>
<keyword evidence="3 8" id="KW-0813">Transport</keyword>
<protein>
    <submittedName>
        <fullName evidence="11">ABC transporter permease</fullName>
    </submittedName>
</protein>
<comment type="caution">
    <text evidence="11">The sequence shown here is derived from an EMBL/GenBank/DDBJ whole genome shotgun (WGS) entry which is preliminary data.</text>
</comment>